<dbReference type="CDD" id="cd00338">
    <property type="entry name" value="Ser_Recombinase"/>
    <property type="match status" value="1"/>
</dbReference>
<dbReference type="OrthoDB" id="9769353at2"/>
<evidence type="ECO:0000313" key="3">
    <source>
        <dbReference type="Proteomes" id="UP000279911"/>
    </source>
</evidence>
<dbReference type="Pfam" id="PF00239">
    <property type="entry name" value="Resolvase"/>
    <property type="match status" value="1"/>
</dbReference>
<dbReference type="Proteomes" id="UP000279911">
    <property type="component" value="Unassembled WGS sequence"/>
</dbReference>
<evidence type="ECO:0000313" key="2">
    <source>
        <dbReference type="EMBL" id="RSD20616.1"/>
    </source>
</evidence>
<organism evidence="2 3">
    <name type="scientific">Mesobacillus subterraneus</name>
    <dbReference type="NCBI Taxonomy" id="285983"/>
    <lineage>
        <taxon>Bacteria</taxon>
        <taxon>Bacillati</taxon>
        <taxon>Bacillota</taxon>
        <taxon>Bacilli</taxon>
        <taxon>Bacillales</taxon>
        <taxon>Bacillaceae</taxon>
        <taxon>Mesobacillus</taxon>
    </lineage>
</organism>
<dbReference type="AlphaFoldDB" id="A0A427TDK6"/>
<name>A0A427TDK6_9BACI</name>
<dbReference type="GO" id="GO:0003677">
    <property type="term" value="F:DNA binding"/>
    <property type="evidence" value="ECO:0007669"/>
    <property type="project" value="InterPro"/>
</dbReference>
<dbReference type="EMBL" id="RSFW01000040">
    <property type="protein sequence ID" value="RSD20616.1"/>
    <property type="molecule type" value="Genomic_DNA"/>
</dbReference>
<feature type="domain" description="Resolvase/invertase-type recombinase catalytic" evidence="1">
    <location>
        <begin position="8"/>
        <end position="143"/>
    </location>
</feature>
<dbReference type="RefSeq" id="WP_125482333.1">
    <property type="nucleotide sequence ID" value="NZ_RSFW01000040.1"/>
</dbReference>
<sequence length="143" mass="16392">MKSVSNNIAAIYVRVANKNSHKDLFEYQKSLCEEIARMEDLETRPEFIYEDCAPGTSTAERKGIKSLLEDTKKGLFNTVICTSLSRFSRDALEAMIFKRQLVKEHNIRLITIEEGYDSKNEEEENEIISTIISAVNPKLLKML</sequence>
<dbReference type="SMART" id="SM00857">
    <property type="entry name" value="Resolvase"/>
    <property type="match status" value="1"/>
</dbReference>
<dbReference type="PANTHER" id="PTHR30461">
    <property type="entry name" value="DNA-INVERTASE FROM LAMBDOID PROPHAGE"/>
    <property type="match status" value="1"/>
</dbReference>
<dbReference type="InterPro" id="IPR036162">
    <property type="entry name" value="Resolvase-like_N_sf"/>
</dbReference>
<comment type="caution">
    <text evidence="2">The sequence shown here is derived from an EMBL/GenBank/DDBJ whole genome shotgun (WGS) entry which is preliminary data.</text>
</comment>
<dbReference type="Gene3D" id="3.40.50.1390">
    <property type="entry name" value="Resolvase, N-terminal catalytic domain"/>
    <property type="match status" value="1"/>
</dbReference>
<accession>A0A427TDK6</accession>
<protein>
    <submittedName>
        <fullName evidence="2">Recombinase family protein</fullName>
    </submittedName>
</protein>
<dbReference type="InterPro" id="IPR006119">
    <property type="entry name" value="Resolv_N"/>
</dbReference>
<dbReference type="GO" id="GO:0000150">
    <property type="term" value="F:DNA strand exchange activity"/>
    <property type="evidence" value="ECO:0007669"/>
    <property type="project" value="InterPro"/>
</dbReference>
<dbReference type="InterPro" id="IPR050639">
    <property type="entry name" value="SSR_resolvase"/>
</dbReference>
<dbReference type="PROSITE" id="PS51736">
    <property type="entry name" value="RECOMBINASES_3"/>
    <property type="match status" value="1"/>
</dbReference>
<evidence type="ECO:0000259" key="1">
    <source>
        <dbReference type="PROSITE" id="PS51736"/>
    </source>
</evidence>
<gene>
    <name evidence="2" type="ORF">EJA10_22940</name>
</gene>
<proteinExistence type="predicted"/>
<reference evidence="3" key="1">
    <citation type="submission" date="2018-12" db="EMBL/GenBank/DDBJ databases">
        <title>Bacillus chawlae sp. nov., Bacillus glennii sp. nov., and Bacillus saganii sp. nov. Isolated from the Vehicle Assembly Building at Kennedy Space Center where the Viking Spacecraft were Assembled.</title>
        <authorList>
            <person name="Seuylemezian A."/>
            <person name="Vaishampayan P."/>
        </authorList>
    </citation>
    <scope>NUCLEOTIDE SEQUENCE [LARGE SCALE GENOMIC DNA]</scope>
    <source>
        <strain evidence="3">DSM 13966</strain>
    </source>
</reference>
<dbReference type="SUPFAM" id="SSF53041">
    <property type="entry name" value="Resolvase-like"/>
    <property type="match status" value="1"/>
</dbReference>
<dbReference type="PANTHER" id="PTHR30461:SF23">
    <property type="entry name" value="DNA RECOMBINASE-RELATED"/>
    <property type="match status" value="1"/>
</dbReference>